<evidence type="ECO:0000313" key="3">
    <source>
        <dbReference type="Proteomes" id="UP000335636"/>
    </source>
</evidence>
<evidence type="ECO:0000256" key="1">
    <source>
        <dbReference type="SAM" id="MobiDB-lite"/>
    </source>
</evidence>
<gene>
    <name evidence="2" type="ORF">MONAX_5E016820</name>
</gene>
<dbReference type="Proteomes" id="UP000335636">
    <property type="component" value="Unassembled WGS sequence"/>
</dbReference>
<sequence length="51" mass="5504">MGKGVFKRRVTGSVSLRKRTCTHVGTDTDPDPDDATVYRSLSRTGGTPVHS</sequence>
<feature type="region of interest" description="Disordered" evidence="1">
    <location>
        <begin position="21"/>
        <end position="51"/>
    </location>
</feature>
<comment type="caution">
    <text evidence="2">The sequence shown here is derived from an EMBL/GenBank/DDBJ whole genome shotgun (WGS) entry which is preliminary data.</text>
</comment>
<protein>
    <submittedName>
        <fullName evidence="2">Uncharacterized protein</fullName>
    </submittedName>
</protein>
<organism evidence="2 3">
    <name type="scientific">Marmota monax</name>
    <name type="common">Woodchuck</name>
    <dbReference type="NCBI Taxonomy" id="9995"/>
    <lineage>
        <taxon>Eukaryota</taxon>
        <taxon>Metazoa</taxon>
        <taxon>Chordata</taxon>
        <taxon>Craniata</taxon>
        <taxon>Vertebrata</taxon>
        <taxon>Euteleostomi</taxon>
        <taxon>Mammalia</taxon>
        <taxon>Eutheria</taxon>
        <taxon>Euarchontoglires</taxon>
        <taxon>Glires</taxon>
        <taxon>Rodentia</taxon>
        <taxon>Sciuromorpha</taxon>
        <taxon>Sciuridae</taxon>
        <taxon>Xerinae</taxon>
        <taxon>Marmotini</taxon>
        <taxon>Marmota</taxon>
    </lineage>
</organism>
<evidence type="ECO:0000313" key="2">
    <source>
        <dbReference type="EMBL" id="VTJ86068.1"/>
    </source>
</evidence>
<dbReference type="EMBL" id="CABDUW010002257">
    <property type="protein sequence ID" value="VTJ86068.1"/>
    <property type="molecule type" value="Genomic_DNA"/>
</dbReference>
<dbReference type="AlphaFoldDB" id="A0A5E4CW52"/>
<accession>A0A5E4CW52</accession>
<feature type="compositionally biased region" description="Polar residues" evidence="1">
    <location>
        <begin position="39"/>
        <end position="51"/>
    </location>
</feature>
<reference evidence="2" key="1">
    <citation type="submission" date="2019-04" db="EMBL/GenBank/DDBJ databases">
        <authorList>
            <person name="Alioto T."/>
            <person name="Alioto T."/>
        </authorList>
    </citation>
    <scope>NUCLEOTIDE SEQUENCE [LARGE SCALE GENOMIC DNA]</scope>
</reference>
<proteinExistence type="predicted"/>
<keyword evidence="3" id="KW-1185">Reference proteome</keyword>
<name>A0A5E4CW52_MARMO</name>